<protein>
    <submittedName>
        <fullName evidence="1">Uncharacterized protein</fullName>
    </submittedName>
</protein>
<reference evidence="1 2" key="1">
    <citation type="submission" date="2007-01" db="EMBL/GenBank/DDBJ databases">
        <authorList>
            <person name="Haygood M."/>
            <person name="Podell S."/>
            <person name="Anderson C."/>
            <person name="Hopkinson B."/>
            <person name="Roe K."/>
            <person name="Barbeau K."/>
            <person name="Gaasterland T."/>
            <person name="Ferriera S."/>
            <person name="Johnson J."/>
            <person name="Kravitz S."/>
            <person name="Beeson K."/>
            <person name="Sutton G."/>
            <person name="Rogers Y.-H."/>
            <person name="Friedman R."/>
            <person name="Frazier M."/>
            <person name="Venter J.C."/>
        </authorList>
    </citation>
    <scope>NUCLEOTIDE SEQUENCE [LARGE SCALE GENOMIC DNA]</scope>
    <source>
        <strain evidence="1 2">ATCC 23134</strain>
    </source>
</reference>
<comment type="caution">
    <text evidence="1">The sequence shown here is derived from an EMBL/GenBank/DDBJ whole genome shotgun (WGS) entry which is preliminary data.</text>
</comment>
<evidence type="ECO:0000313" key="1">
    <source>
        <dbReference type="EMBL" id="EAY28421.1"/>
    </source>
</evidence>
<name>A1ZMP1_MICM2</name>
<organism evidence="1 2">
    <name type="scientific">Microscilla marina ATCC 23134</name>
    <dbReference type="NCBI Taxonomy" id="313606"/>
    <lineage>
        <taxon>Bacteria</taxon>
        <taxon>Pseudomonadati</taxon>
        <taxon>Bacteroidota</taxon>
        <taxon>Cytophagia</taxon>
        <taxon>Cytophagales</taxon>
        <taxon>Microscillaceae</taxon>
        <taxon>Microscilla</taxon>
    </lineage>
</organism>
<dbReference type="Proteomes" id="UP000004095">
    <property type="component" value="Unassembled WGS sequence"/>
</dbReference>
<gene>
    <name evidence="1" type="ORF">M23134_03973</name>
</gene>
<accession>A1ZMP1</accession>
<dbReference type="AlphaFoldDB" id="A1ZMP1"/>
<dbReference type="EMBL" id="AAWS01000016">
    <property type="protein sequence ID" value="EAY28421.1"/>
    <property type="molecule type" value="Genomic_DNA"/>
</dbReference>
<dbReference type="OrthoDB" id="117988at2"/>
<dbReference type="RefSeq" id="WP_002698156.1">
    <property type="nucleotide sequence ID" value="NZ_AAWS01000016.1"/>
</dbReference>
<proteinExistence type="predicted"/>
<dbReference type="eggNOG" id="ENOG50331PP">
    <property type="taxonomic scope" value="Bacteria"/>
</dbReference>
<evidence type="ECO:0000313" key="2">
    <source>
        <dbReference type="Proteomes" id="UP000004095"/>
    </source>
</evidence>
<keyword evidence="2" id="KW-1185">Reference proteome</keyword>
<sequence length="151" mass="17890">MKYAQITKKYYPDNKAVENLVWRLSSGTLPQSEWGHSARLTLILWAVRHYAHHDALHFVRETFKKYHRKTLGFVASKRKGYHETRTLFWVWAVRKYALVYDEGQDISEFANDLVNSDLSDETLINAYYNSVTLESEEARRHWVQPDLRALD</sequence>